<evidence type="ECO:0000313" key="3">
    <source>
        <dbReference type="Proteomes" id="UP000438429"/>
    </source>
</evidence>
<name>A0A6A4T2K9_SCOMX</name>
<proteinExistence type="predicted"/>
<organism evidence="2 3">
    <name type="scientific">Scophthalmus maximus</name>
    <name type="common">Turbot</name>
    <name type="synonym">Psetta maxima</name>
    <dbReference type="NCBI Taxonomy" id="52904"/>
    <lineage>
        <taxon>Eukaryota</taxon>
        <taxon>Metazoa</taxon>
        <taxon>Chordata</taxon>
        <taxon>Craniata</taxon>
        <taxon>Vertebrata</taxon>
        <taxon>Euteleostomi</taxon>
        <taxon>Actinopterygii</taxon>
        <taxon>Neopterygii</taxon>
        <taxon>Teleostei</taxon>
        <taxon>Neoteleostei</taxon>
        <taxon>Acanthomorphata</taxon>
        <taxon>Carangaria</taxon>
        <taxon>Pleuronectiformes</taxon>
        <taxon>Pleuronectoidei</taxon>
        <taxon>Scophthalmidae</taxon>
        <taxon>Scophthalmus</taxon>
    </lineage>
</organism>
<evidence type="ECO:0000313" key="2">
    <source>
        <dbReference type="EMBL" id="KAF0040303.1"/>
    </source>
</evidence>
<dbReference type="EMBL" id="VEVO01000007">
    <property type="protein sequence ID" value="KAF0040303.1"/>
    <property type="molecule type" value="Genomic_DNA"/>
</dbReference>
<accession>A0A6A4T2K9</accession>
<sequence>MLCGIRAGLLGKGDVRRSTYLPFSLSLTFRNLPLPDRSRRGPGPHLQPTWGLCSLYPARIVVSTRPVASPPGRDPVNTDSITDPRGSIVQMGK</sequence>
<gene>
    <name evidence="2" type="ORF">F2P81_008538</name>
</gene>
<reference evidence="2 3" key="1">
    <citation type="submission" date="2019-06" db="EMBL/GenBank/DDBJ databases">
        <title>Draft genomes of female and male turbot (Scophthalmus maximus).</title>
        <authorList>
            <person name="Xu H."/>
            <person name="Xu X.-W."/>
            <person name="Shao C."/>
            <person name="Chen S."/>
        </authorList>
    </citation>
    <scope>NUCLEOTIDE SEQUENCE [LARGE SCALE GENOMIC DNA]</scope>
    <source>
        <strain evidence="2">Ysfricsl-2016a</strain>
        <tissue evidence="2">Blood</tissue>
    </source>
</reference>
<feature type="region of interest" description="Disordered" evidence="1">
    <location>
        <begin position="66"/>
        <end position="93"/>
    </location>
</feature>
<comment type="caution">
    <text evidence="2">The sequence shown here is derived from an EMBL/GenBank/DDBJ whole genome shotgun (WGS) entry which is preliminary data.</text>
</comment>
<protein>
    <submittedName>
        <fullName evidence="2">Uncharacterized protein</fullName>
    </submittedName>
</protein>
<dbReference type="AlphaFoldDB" id="A0A6A4T2K9"/>
<dbReference type="Proteomes" id="UP000438429">
    <property type="component" value="Unassembled WGS sequence"/>
</dbReference>
<evidence type="ECO:0000256" key="1">
    <source>
        <dbReference type="SAM" id="MobiDB-lite"/>
    </source>
</evidence>